<accession>A0A3G6NFX4</accession>
<dbReference type="SUPFAM" id="SSF53448">
    <property type="entry name" value="Nucleotide-diphospho-sugar transferases"/>
    <property type="match status" value="1"/>
</dbReference>
<organism evidence="4 5">
    <name type="scientific">Chryseobacterium carnipullorum</name>
    <dbReference type="NCBI Taxonomy" id="1124835"/>
    <lineage>
        <taxon>Bacteria</taxon>
        <taxon>Pseudomonadati</taxon>
        <taxon>Bacteroidota</taxon>
        <taxon>Flavobacteriia</taxon>
        <taxon>Flavobacteriales</taxon>
        <taxon>Weeksellaceae</taxon>
        <taxon>Chryseobacterium group</taxon>
        <taxon>Chryseobacterium</taxon>
    </lineage>
</organism>
<dbReference type="CDD" id="cd00761">
    <property type="entry name" value="Glyco_tranf_GTA_type"/>
    <property type="match status" value="1"/>
</dbReference>
<gene>
    <name evidence="4" type="ORF">EG346_04610</name>
</gene>
<reference evidence="5" key="1">
    <citation type="submission" date="2018-11" db="EMBL/GenBank/DDBJ databases">
        <title>Proposal to divide the Flavobacteriaceae and reorganize its genera based on Amino Acid Identity values calculated from whole genome sequences.</title>
        <authorList>
            <person name="Nicholson A.C."/>
            <person name="Gulvik C.A."/>
            <person name="Whitney A.M."/>
            <person name="Humrighouse B.W."/>
            <person name="Bell M."/>
            <person name="Holmes B."/>
            <person name="Steigerwalt A.G."/>
            <person name="Villarma A."/>
            <person name="Sheth M."/>
            <person name="Batra D."/>
            <person name="Pryor J."/>
            <person name="Bernardet J.-F."/>
            <person name="Hugo C."/>
            <person name="Kampfer P."/>
            <person name="Newman J."/>
            <person name="McQuiston J.R."/>
        </authorList>
    </citation>
    <scope>NUCLEOTIDE SEQUENCE [LARGE SCALE GENOMIC DNA]</scope>
    <source>
        <strain evidence="5">G0188</strain>
    </source>
</reference>
<dbReference type="Gene3D" id="3.90.550.10">
    <property type="entry name" value="Spore Coat Polysaccharide Biosynthesis Protein SpsA, Chain A"/>
    <property type="match status" value="1"/>
</dbReference>
<proteinExistence type="predicted"/>
<dbReference type="PANTHER" id="PTHR22916">
    <property type="entry name" value="GLYCOSYLTRANSFERASE"/>
    <property type="match status" value="1"/>
</dbReference>
<sequence length="335" mass="39265">MEERKNNTAMGKNPLEKSIHISIIVPVYNSADFLHQCVDSILRQTYREFELLLINDGSSDDSLKIMNSFAEQDSRIQVIDKVKNSGVSDTRNIGISLAKGKTICFIDSDDWVEKNYLQVFIDNYVSSDILLLQNVIRDKPRNLHYKTYNLQNDFTELFLRNNLLYFGGPCGKFFEREIITKNNITFNSEVSYGEDLIFFLEYIKQIQAINIINAALYHYEFTENSLSRTKHSFDSLFILHSAIADFIFFHHQQTGKKIKKYIYQVDWDIIEACIDQGIIGKKLNKEDSYICMNKIKATIDKNHFLYSGYYRKVLFLLLKTKQYQLLLQLKKRLNK</sequence>
<dbReference type="RefSeq" id="WP_123877139.1">
    <property type="nucleotide sequence ID" value="NZ_CP033920.1"/>
</dbReference>
<dbReference type="KEGG" id="ccau:EG346_04610"/>
<feature type="domain" description="Glycosyltransferase 2-like" evidence="3">
    <location>
        <begin position="22"/>
        <end position="179"/>
    </location>
</feature>
<dbReference type="AlphaFoldDB" id="A0A3G6NFX4"/>
<evidence type="ECO:0000256" key="1">
    <source>
        <dbReference type="ARBA" id="ARBA00022676"/>
    </source>
</evidence>
<dbReference type="EMBL" id="CP033920">
    <property type="protein sequence ID" value="AZA47511.1"/>
    <property type="molecule type" value="Genomic_DNA"/>
</dbReference>
<dbReference type="Proteomes" id="UP000273270">
    <property type="component" value="Chromosome"/>
</dbReference>
<evidence type="ECO:0000313" key="5">
    <source>
        <dbReference type="Proteomes" id="UP000273270"/>
    </source>
</evidence>
<dbReference type="PANTHER" id="PTHR22916:SF51">
    <property type="entry name" value="GLYCOSYLTRANSFERASE EPSH-RELATED"/>
    <property type="match status" value="1"/>
</dbReference>
<dbReference type="InterPro" id="IPR001173">
    <property type="entry name" value="Glyco_trans_2-like"/>
</dbReference>
<name>A0A3G6NFX4_CHRCU</name>
<evidence type="ECO:0000259" key="3">
    <source>
        <dbReference type="Pfam" id="PF00535"/>
    </source>
</evidence>
<evidence type="ECO:0000256" key="2">
    <source>
        <dbReference type="ARBA" id="ARBA00022679"/>
    </source>
</evidence>
<dbReference type="InterPro" id="IPR029044">
    <property type="entry name" value="Nucleotide-diphossugar_trans"/>
</dbReference>
<protein>
    <submittedName>
        <fullName evidence="4">Glycosyltransferase family 2 protein</fullName>
    </submittedName>
</protein>
<keyword evidence="5" id="KW-1185">Reference proteome</keyword>
<dbReference type="Pfam" id="PF00535">
    <property type="entry name" value="Glycos_transf_2"/>
    <property type="match status" value="1"/>
</dbReference>
<dbReference type="GO" id="GO:0016758">
    <property type="term" value="F:hexosyltransferase activity"/>
    <property type="evidence" value="ECO:0007669"/>
    <property type="project" value="UniProtKB-ARBA"/>
</dbReference>
<keyword evidence="2 4" id="KW-0808">Transferase</keyword>
<dbReference type="OrthoDB" id="396512at2"/>
<keyword evidence="1" id="KW-0328">Glycosyltransferase</keyword>
<evidence type="ECO:0000313" key="4">
    <source>
        <dbReference type="EMBL" id="AZA47511.1"/>
    </source>
</evidence>